<dbReference type="Pfam" id="PF20014">
    <property type="entry name" value="GAP1-M"/>
    <property type="match status" value="1"/>
</dbReference>
<feature type="region of interest" description="Disordered" evidence="1">
    <location>
        <begin position="995"/>
        <end position="1065"/>
    </location>
</feature>
<keyword evidence="2" id="KW-0472">Membrane</keyword>
<feature type="domain" description="GTPase-associated protein 1 N-terminal" evidence="3">
    <location>
        <begin position="6"/>
        <end position="143"/>
    </location>
</feature>
<feature type="compositionally biased region" description="Low complexity" evidence="1">
    <location>
        <begin position="887"/>
        <end position="950"/>
    </location>
</feature>
<keyword evidence="2" id="KW-1133">Transmembrane helix</keyword>
<organism evidence="5 6">
    <name type="scientific">Paenibacillus spiritus</name>
    <dbReference type="NCBI Taxonomy" id="2496557"/>
    <lineage>
        <taxon>Bacteria</taxon>
        <taxon>Bacillati</taxon>
        <taxon>Bacillota</taxon>
        <taxon>Bacilli</taxon>
        <taxon>Bacillales</taxon>
        <taxon>Paenibacillaceae</taxon>
        <taxon>Paenibacillus</taxon>
    </lineage>
</organism>
<dbReference type="EMBL" id="VYKK01000013">
    <property type="protein sequence ID" value="KAA9004712.1"/>
    <property type="molecule type" value="Genomic_DNA"/>
</dbReference>
<accession>A0A5J5GA80</accession>
<dbReference type="InterPro" id="IPR045402">
    <property type="entry name" value="GAP1-N2"/>
</dbReference>
<evidence type="ECO:0000259" key="3">
    <source>
        <dbReference type="Pfam" id="PF20013"/>
    </source>
</evidence>
<reference evidence="5 6" key="1">
    <citation type="submission" date="2019-09" db="EMBL/GenBank/DDBJ databases">
        <title>Bacillus ochoae sp. nov., Paenibacillus whitsoniae sp. nov., Paenibacillus spiritus sp. nov. Isolated from the Mars Exploration Rover during spacecraft assembly.</title>
        <authorList>
            <person name="Seuylemezian A."/>
            <person name="Vaishampayan P."/>
        </authorList>
    </citation>
    <scope>NUCLEOTIDE SEQUENCE [LARGE SCALE GENOMIC DNA]</scope>
    <source>
        <strain evidence="5 6">MER_111</strain>
    </source>
</reference>
<dbReference type="AlphaFoldDB" id="A0A5J5GA80"/>
<dbReference type="Proteomes" id="UP000367750">
    <property type="component" value="Unassembled WGS sequence"/>
</dbReference>
<evidence type="ECO:0000256" key="2">
    <source>
        <dbReference type="SAM" id="Phobius"/>
    </source>
</evidence>
<comment type="caution">
    <text evidence="5">The sequence shown here is derived from an EMBL/GenBank/DDBJ whole genome shotgun (WGS) entry which is preliminary data.</text>
</comment>
<name>A0A5J5GA80_9BACL</name>
<dbReference type="Pfam" id="PF20013">
    <property type="entry name" value="GAP1-N2"/>
    <property type="match status" value="1"/>
</dbReference>
<evidence type="ECO:0000259" key="4">
    <source>
        <dbReference type="Pfam" id="PF20014"/>
    </source>
</evidence>
<keyword evidence="2" id="KW-0812">Transmembrane</keyword>
<keyword evidence="6" id="KW-1185">Reference proteome</keyword>
<evidence type="ECO:0000256" key="1">
    <source>
        <dbReference type="SAM" id="MobiDB-lite"/>
    </source>
</evidence>
<feature type="compositionally biased region" description="Low complexity" evidence="1">
    <location>
        <begin position="1032"/>
        <end position="1065"/>
    </location>
</feature>
<dbReference type="OrthoDB" id="2931061at2"/>
<sequence>MIDSGILQQMYTRERRGVFRTTEGFDTVAKSDKLDGNFVKKVLHPFCLYDAPAELSAAGEKEESKYPAAVHLFHTDSGETVIGRSLYKAADFTGLRSAFFTHNYIVPALRSEDIVTEYGAWLHADFAERYEGEPGGTLPELPAVPSSRGRAALSAAELAKLGIDRATFQALLQAAMNAVSGKKKMYVTLDVPVGELPNRAADVTELLMSALPQEFRRRLGVLTYASEPQSRKYIHLTFVESGSLRPGDRNIEKDYGFDLAGGRTWNADFGDGPQPYAELIWELLQRNREEAEAFADWADRLLRGEKAERRLSVSAYNELAVYYRLAGGEEALYEQDRGAVLNSLLDWLPDAASVEARAPLHDLLLGLLDREYAAVRSKSMPLPAVMGAYRRHFGLEGHSNRGRAVDYFIHGLLNAEIAGRTDLLEEGYRLVESDGELAAAFFRRVLAMPDFTRLLFQPYMERRLTEASGAGEVMAFAVHWGRFMPEAARLQAFRGAVLDFLIEKLQTEEDPVRAVADMHDEAEKAEKARRRGGYPAEALAFQQELLTASDRYLLHCLTLETLTPDQLLDIPFVRYPADMTEWKPALSHHDRSKAKVLRAAYRWFGEEEPDEHIFDGLTPKELDEVQLLGRRWLQESPGAEPFALLPLAYYHSRADREGGQLEYAALLAEVRRKSGGSRETMYRFLEWSQDRPLFLKEPGRLEPGYRQAIVKDLVTHDREAFKSREFRKNHEAAAGPALLKAYAEARSRLATPVEQWVRRWRRPLLILIPAILVLAGGIAALAGLLGKDDPKTAPAGEAGTPAAAYILPADSGQDGEAARQVLLTFRTAADCGSFTAGGEISVQPGGKGEWKGPFPLTSAVHSCGNAGASARADSSAGPETVLNEGQEAGAESAAAPSPDGASPAPAAGTDTAENAGGSPSPAAAVSPMPSASPALPGADASAGAAEGTAAPASGPAAVQAVPFVSGLSSSYQVLLAFNAAIDLKPGDKFSMDLASEPAEATASPQDPGTVGTMVYRSMTGELEGLPASAELSASTGPAAAPAASPAGSPSPAGTASAPSASPAGE</sequence>
<dbReference type="InterPro" id="IPR045401">
    <property type="entry name" value="GAP1-M"/>
</dbReference>
<evidence type="ECO:0008006" key="7">
    <source>
        <dbReference type="Google" id="ProtNLM"/>
    </source>
</evidence>
<feature type="domain" description="GTPase-associated protein 1 middle" evidence="4">
    <location>
        <begin position="159"/>
        <end position="260"/>
    </location>
</feature>
<evidence type="ECO:0000313" key="5">
    <source>
        <dbReference type="EMBL" id="KAA9004712.1"/>
    </source>
</evidence>
<proteinExistence type="predicted"/>
<evidence type="ECO:0000313" key="6">
    <source>
        <dbReference type="Proteomes" id="UP000367750"/>
    </source>
</evidence>
<protein>
    <recommendedName>
        <fullName evidence="7">Glycosyltransferase</fullName>
    </recommendedName>
</protein>
<dbReference type="RefSeq" id="WP_150458174.1">
    <property type="nucleotide sequence ID" value="NZ_VYKK01000013.1"/>
</dbReference>
<feature type="region of interest" description="Disordered" evidence="1">
    <location>
        <begin position="885"/>
        <end position="950"/>
    </location>
</feature>
<feature type="transmembrane region" description="Helical" evidence="2">
    <location>
        <begin position="764"/>
        <end position="785"/>
    </location>
</feature>
<gene>
    <name evidence="5" type="ORF">F4V43_10335</name>
</gene>